<proteinExistence type="predicted"/>
<evidence type="ECO:0000313" key="2">
    <source>
        <dbReference type="EMBL" id="QLG88774.1"/>
    </source>
</evidence>
<dbReference type="InterPro" id="IPR010982">
    <property type="entry name" value="Lambda_DNA-bd_dom_sf"/>
</dbReference>
<name>A0A7H9BN26_9NEIS</name>
<dbReference type="EMBL" id="CP058627">
    <property type="protein sequence ID" value="QLG88774.1"/>
    <property type="molecule type" value="Genomic_DNA"/>
</dbReference>
<protein>
    <submittedName>
        <fullName evidence="2">Helix-turn-helix transcriptional regulator</fullName>
    </submittedName>
</protein>
<dbReference type="InterPro" id="IPR001387">
    <property type="entry name" value="Cro/C1-type_HTH"/>
</dbReference>
<dbReference type="GO" id="GO:0003677">
    <property type="term" value="F:DNA binding"/>
    <property type="evidence" value="ECO:0007669"/>
    <property type="project" value="InterPro"/>
</dbReference>
<dbReference type="Proteomes" id="UP000509597">
    <property type="component" value="Chromosome"/>
</dbReference>
<sequence length="103" mass="11702">MPIQSPFPIRLKEARLNKGLTQLQLGVRMGMDENSASARLNQYEKGKHAPDYDTMKRMAEELGVPVAYFFCETELEASLVKEMSKLSDDGKRNLLAKLLEQQI</sequence>
<dbReference type="SMART" id="SM00530">
    <property type="entry name" value="HTH_XRE"/>
    <property type="match status" value="1"/>
</dbReference>
<feature type="domain" description="HTH cro/C1-type" evidence="1">
    <location>
        <begin position="11"/>
        <end position="69"/>
    </location>
</feature>
<reference evidence="2 3" key="1">
    <citation type="submission" date="2020-07" db="EMBL/GenBank/DDBJ databases">
        <title>Complete genome sequence of Chitinibacter sp. 2T18.</title>
        <authorList>
            <person name="Bae J.-W."/>
            <person name="Choi J.-W."/>
        </authorList>
    </citation>
    <scope>NUCLEOTIDE SEQUENCE [LARGE SCALE GENOMIC DNA]</scope>
    <source>
        <strain evidence="2 3">2T18</strain>
    </source>
</reference>
<dbReference type="PROSITE" id="PS50943">
    <property type="entry name" value="HTH_CROC1"/>
    <property type="match status" value="1"/>
</dbReference>
<dbReference type="AlphaFoldDB" id="A0A7H9BN26"/>
<dbReference type="KEGG" id="chiz:HQ393_11320"/>
<evidence type="ECO:0000259" key="1">
    <source>
        <dbReference type="PROSITE" id="PS50943"/>
    </source>
</evidence>
<dbReference type="CDD" id="cd00093">
    <property type="entry name" value="HTH_XRE"/>
    <property type="match status" value="1"/>
</dbReference>
<evidence type="ECO:0000313" key="3">
    <source>
        <dbReference type="Proteomes" id="UP000509597"/>
    </source>
</evidence>
<keyword evidence="3" id="KW-1185">Reference proteome</keyword>
<gene>
    <name evidence="2" type="ORF">HQ393_11320</name>
</gene>
<dbReference type="Pfam" id="PF01381">
    <property type="entry name" value="HTH_3"/>
    <property type="match status" value="1"/>
</dbReference>
<organism evidence="2 3">
    <name type="scientific">Chitinibacter bivalviorum</name>
    <dbReference type="NCBI Taxonomy" id="2739434"/>
    <lineage>
        <taxon>Bacteria</taxon>
        <taxon>Pseudomonadati</taxon>
        <taxon>Pseudomonadota</taxon>
        <taxon>Betaproteobacteria</taxon>
        <taxon>Neisseriales</taxon>
        <taxon>Chitinibacteraceae</taxon>
        <taxon>Chitinibacter</taxon>
    </lineage>
</organism>
<dbReference type="RefSeq" id="WP_179355277.1">
    <property type="nucleotide sequence ID" value="NZ_CP058627.1"/>
</dbReference>
<accession>A0A7H9BN26</accession>
<dbReference type="SUPFAM" id="SSF47413">
    <property type="entry name" value="lambda repressor-like DNA-binding domains"/>
    <property type="match status" value="1"/>
</dbReference>
<dbReference type="Gene3D" id="1.10.260.40">
    <property type="entry name" value="lambda repressor-like DNA-binding domains"/>
    <property type="match status" value="1"/>
</dbReference>